<dbReference type="AlphaFoldDB" id="A0AA40JAN3"/>
<comment type="caution">
    <text evidence="1">The sequence shown here is derived from an EMBL/GenBank/DDBJ whole genome shotgun (WGS) entry which is preliminary data.</text>
</comment>
<reference evidence="1 2" key="1">
    <citation type="submission" date="2014-08" db="EMBL/GenBank/DDBJ databases">
        <authorList>
            <person name="Bunnell A."/>
            <person name="Chain P.S."/>
            <person name="Chertkov O."/>
            <person name="Currie B.J."/>
            <person name="Daligault H.E."/>
            <person name="Davenport K.W."/>
            <person name="Davis C."/>
            <person name="Gleasner C.D."/>
            <person name="Johnson S.L."/>
            <person name="Kaestli M."/>
            <person name="Koren S."/>
            <person name="Kunde Y.A."/>
            <person name="Mayo M."/>
            <person name="McMurry K.K."/>
            <person name="Price E.P."/>
            <person name="Reitenga K.G."/>
            <person name="Robison R."/>
            <person name="Rosovitz M.J."/>
            <person name="Sarovich D.S."/>
            <person name="Teshima H."/>
        </authorList>
    </citation>
    <scope>NUCLEOTIDE SEQUENCE [LARGE SCALE GENOMIC DNA]</scope>
    <source>
        <strain evidence="1 2">MSHR44</strain>
    </source>
</reference>
<proteinExistence type="predicted"/>
<organism evidence="1 2">
    <name type="scientific">Burkholderia pseudomallei</name>
    <name type="common">Pseudomonas pseudomallei</name>
    <dbReference type="NCBI Taxonomy" id="28450"/>
    <lineage>
        <taxon>Bacteria</taxon>
        <taxon>Pseudomonadati</taxon>
        <taxon>Pseudomonadota</taxon>
        <taxon>Betaproteobacteria</taxon>
        <taxon>Burkholderiales</taxon>
        <taxon>Burkholderiaceae</taxon>
        <taxon>Burkholderia</taxon>
        <taxon>pseudomallei group</taxon>
    </lineage>
</organism>
<dbReference type="Proteomes" id="UP000030475">
    <property type="component" value="Unassembled WGS sequence"/>
</dbReference>
<evidence type="ECO:0000313" key="2">
    <source>
        <dbReference type="Proteomes" id="UP000030475"/>
    </source>
</evidence>
<accession>A0AA40JAN3</accession>
<protein>
    <submittedName>
        <fullName evidence="1">Uncharacterized protein</fullName>
    </submittedName>
</protein>
<dbReference type="EMBL" id="JQIM01000010">
    <property type="protein sequence ID" value="KGX06837.1"/>
    <property type="molecule type" value="Genomic_DNA"/>
</dbReference>
<gene>
    <name evidence="1" type="ORF">Y036_2864</name>
</gene>
<evidence type="ECO:0000313" key="1">
    <source>
        <dbReference type="EMBL" id="KGX06837.1"/>
    </source>
</evidence>
<sequence length="104" mass="11300">MFILLTGPCGYADLGDIWLHDQLARLTQKHVQFGEHYRVDADALLTRAANAARAAKADITTAVARIATGDRLQRATIEAIEHCARQESHVSHAAAAPRRVLSAT</sequence>
<name>A0AA40JAN3_BURPE</name>